<evidence type="ECO:0000313" key="3">
    <source>
        <dbReference type="Proteomes" id="UP001164746"/>
    </source>
</evidence>
<dbReference type="PANTHER" id="PTHR35378">
    <property type="entry name" value="UNNAMED PRODUCT"/>
    <property type="match status" value="1"/>
</dbReference>
<reference evidence="2" key="1">
    <citation type="submission" date="2022-11" db="EMBL/GenBank/DDBJ databases">
        <title>Centuries of genome instability and evolution in soft-shell clam transmissible cancer (bioRxiv).</title>
        <authorList>
            <person name="Hart S.F.M."/>
            <person name="Yonemitsu M.A."/>
            <person name="Giersch R.M."/>
            <person name="Beal B.F."/>
            <person name="Arriagada G."/>
            <person name="Davis B.W."/>
            <person name="Ostrander E.A."/>
            <person name="Goff S.P."/>
            <person name="Metzger M.J."/>
        </authorList>
    </citation>
    <scope>NUCLEOTIDE SEQUENCE</scope>
    <source>
        <strain evidence="2">MELC-2E11</strain>
        <tissue evidence="2">Siphon/mantle</tissue>
    </source>
</reference>
<dbReference type="Proteomes" id="UP001164746">
    <property type="component" value="Chromosome 16"/>
</dbReference>
<keyword evidence="3" id="KW-1185">Reference proteome</keyword>
<accession>A0ABY7G863</accession>
<proteinExistence type="predicted"/>
<evidence type="ECO:0000313" key="2">
    <source>
        <dbReference type="EMBL" id="WAR29729.1"/>
    </source>
</evidence>
<dbReference type="PANTHER" id="PTHR35378:SF1">
    <property type="entry name" value="C2H2-TYPE DOMAIN-CONTAINING PROTEIN"/>
    <property type="match status" value="1"/>
</dbReference>
<evidence type="ECO:0000256" key="1">
    <source>
        <dbReference type="SAM" id="MobiDB-lite"/>
    </source>
</evidence>
<dbReference type="EMBL" id="CP111027">
    <property type="protein sequence ID" value="WAR29729.1"/>
    <property type="molecule type" value="Genomic_DNA"/>
</dbReference>
<name>A0ABY7G863_MYAAR</name>
<feature type="non-terminal residue" evidence="2">
    <location>
        <position position="1"/>
    </location>
</feature>
<feature type="compositionally biased region" description="Basic and acidic residues" evidence="1">
    <location>
        <begin position="198"/>
        <end position="209"/>
    </location>
</feature>
<feature type="region of interest" description="Disordered" evidence="1">
    <location>
        <begin position="198"/>
        <end position="217"/>
    </location>
</feature>
<gene>
    <name evidence="2" type="ORF">MAR_003297</name>
</gene>
<sequence length="217" mass="24879">MIRNLKPSEIFYSQDSINNVFDRRSQHWNIRIGETLDDICDGRCSVLSIPLIAVKSEGEKWVTADNRRLWLFKQLERLGKIETINVYIIEYIPPAKMTSNNGGVSIRVRGAPGGRWYLEPDKLSKQKEQKTYLLNAHSGSVTTNLRNTNRRPTTACSETNKNNIDSLLEKSSFMYKPSSANQYVQDVLPKQRNLAIIREDEGHNKRENKPSPTARQS</sequence>
<protein>
    <submittedName>
        <fullName evidence="2">Uncharacterized protein</fullName>
    </submittedName>
</protein>
<organism evidence="2 3">
    <name type="scientific">Mya arenaria</name>
    <name type="common">Soft-shell clam</name>
    <dbReference type="NCBI Taxonomy" id="6604"/>
    <lineage>
        <taxon>Eukaryota</taxon>
        <taxon>Metazoa</taxon>
        <taxon>Spiralia</taxon>
        <taxon>Lophotrochozoa</taxon>
        <taxon>Mollusca</taxon>
        <taxon>Bivalvia</taxon>
        <taxon>Autobranchia</taxon>
        <taxon>Heteroconchia</taxon>
        <taxon>Euheterodonta</taxon>
        <taxon>Imparidentia</taxon>
        <taxon>Neoheterodontei</taxon>
        <taxon>Myida</taxon>
        <taxon>Myoidea</taxon>
        <taxon>Myidae</taxon>
        <taxon>Mya</taxon>
    </lineage>
</organism>